<dbReference type="CDD" id="cd00190">
    <property type="entry name" value="Tryp_SPc"/>
    <property type="match status" value="1"/>
</dbReference>
<dbReference type="InterPro" id="IPR043504">
    <property type="entry name" value="Peptidase_S1_PA_chymotrypsin"/>
</dbReference>
<dbReference type="PRINTS" id="PR00722">
    <property type="entry name" value="CHYMOTRYPSIN"/>
</dbReference>
<dbReference type="GO" id="GO:0006508">
    <property type="term" value="P:proteolysis"/>
    <property type="evidence" value="ECO:0007669"/>
    <property type="project" value="UniProtKB-KW"/>
</dbReference>
<dbReference type="RefSeq" id="XP_032833055.1">
    <property type="nucleotide sequence ID" value="XM_032977164.1"/>
</dbReference>
<keyword evidence="3" id="KW-0720">Serine protease</keyword>
<dbReference type="Proteomes" id="UP001318040">
    <property type="component" value="Chromosome 62"/>
</dbReference>
<keyword evidence="2" id="KW-0378">Hydrolase</keyword>
<keyword evidence="4" id="KW-1015">Disulfide bond</keyword>
<dbReference type="FunFam" id="2.40.10.10:FF:000003">
    <property type="entry name" value="Transmembrane serine protease 3"/>
    <property type="match status" value="1"/>
</dbReference>
<evidence type="ECO:0000256" key="4">
    <source>
        <dbReference type="ARBA" id="ARBA00023157"/>
    </source>
</evidence>
<gene>
    <name evidence="8" type="primary">LOC116955841</name>
</gene>
<evidence type="ECO:0000256" key="1">
    <source>
        <dbReference type="ARBA" id="ARBA00022670"/>
    </source>
</evidence>
<keyword evidence="5" id="KW-0325">Glycoprotein</keyword>
<dbReference type="KEGG" id="pmrn:116955841"/>
<evidence type="ECO:0000313" key="7">
    <source>
        <dbReference type="Proteomes" id="UP001318040"/>
    </source>
</evidence>
<sequence length="200" mass="21604">MEFSHYYYSDPRRWTVLAGTVRQKPSATPSAYVASITRHPQYDADTSDYDLALMKLSSTLSVDGDSIRPVCLPEYSQSFPDGQTCWITGWGVTSESSSVVPESLQEAKVSLISTSVCNRATVYHNSVTARMVCAGFLAGKIDACQGDSGGPLVCSEGDGGTTFRLVGATSWGEGCARKNQPGVYSRVSSMMEWVYSTMDA</sequence>
<dbReference type="InterPro" id="IPR001254">
    <property type="entry name" value="Trypsin_dom"/>
</dbReference>
<proteinExistence type="predicted"/>
<dbReference type="PROSITE" id="PS00135">
    <property type="entry name" value="TRYPSIN_SER"/>
    <property type="match status" value="1"/>
</dbReference>
<accession>A0AAJ7UD67</accession>
<dbReference type="InterPro" id="IPR033116">
    <property type="entry name" value="TRYPSIN_SER"/>
</dbReference>
<feature type="domain" description="Peptidase S1" evidence="6">
    <location>
        <begin position="1"/>
        <end position="199"/>
    </location>
</feature>
<keyword evidence="1" id="KW-0645">Protease</keyword>
<dbReference type="PANTHER" id="PTHR24252:SF27">
    <property type="entry name" value="TRANSMEMBRANE PROTEASE SERINE 3-LIKE"/>
    <property type="match status" value="1"/>
</dbReference>
<dbReference type="AlphaFoldDB" id="A0AAJ7UD67"/>
<reference evidence="8" key="1">
    <citation type="submission" date="2025-08" db="UniProtKB">
        <authorList>
            <consortium name="RefSeq"/>
        </authorList>
    </citation>
    <scope>IDENTIFICATION</scope>
    <source>
        <tissue evidence="8">Sperm</tissue>
    </source>
</reference>
<protein>
    <submittedName>
        <fullName evidence="8">Transmembrane protease serine 5-like</fullName>
    </submittedName>
</protein>
<evidence type="ECO:0000256" key="5">
    <source>
        <dbReference type="ARBA" id="ARBA00023180"/>
    </source>
</evidence>
<dbReference type="GO" id="GO:0004252">
    <property type="term" value="F:serine-type endopeptidase activity"/>
    <property type="evidence" value="ECO:0007669"/>
    <property type="project" value="InterPro"/>
</dbReference>
<evidence type="ECO:0000256" key="3">
    <source>
        <dbReference type="ARBA" id="ARBA00022825"/>
    </source>
</evidence>
<dbReference type="InterPro" id="IPR001314">
    <property type="entry name" value="Peptidase_S1A"/>
</dbReference>
<dbReference type="PANTHER" id="PTHR24252">
    <property type="entry name" value="ACROSIN-RELATED"/>
    <property type="match status" value="1"/>
</dbReference>
<dbReference type="PROSITE" id="PS50240">
    <property type="entry name" value="TRYPSIN_DOM"/>
    <property type="match status" value="1"/>
</dbReference>
<name>A0AAJ7UD67_PETMA</name>
<dbReference type="Pfam" id="PF00089">
    <property type="entry name" value="Trypsin"/>
    <property type="match status" value="1"/>
</dbReference>
<organism evidence="7 8">
    <name type="scientific">Petromyzon marinus</name>
    <name type="common">Sea lamprey</name>
    <dbReference type="NCBI Taxonomy" id="7757"/>
    <lineage>
        <taxon>Eukaryota</taxon>
        <taxon>Metazoa</taxon>
        <taxon>Chordata</taxon>
        <taxon>Craniata</taxon>
        <taxon>Vertebrata</taxon>
        <taxon>Cyclostomata</taxon>
        <taxon>Hyperoartia</taxon>
        <taxon>Petromyzontiformes</taxon>
        <taxon>Petromyzontidae</taxon>
        <taxon>Petromyzon</taxon>
    </lineage>
</organism>
<dbReference type="SUPFAM" id="SSF50494">
    <property type="entry name" value="Trypsin-like serine proteases"/>
    <property type="match status" value="1"/>
</dbReference>
<dbReference type="InterPro" id="IPR009003">
    <property type="entry name" value="Peptidase_S1_PA"/>
</dbReference>
<evidence type="ECO:0000259" key="6">
    <source>
        <dbReference type="PROSITE" id="PS50240"/>
    </source>
</evidence>
<evidence type="ECO:0000256" key="2">
    <source>
        <dbReference type="ARBA" id="ARBA00022801"/>
    </source>
</evidence>
<dbReference type="Gene3D" id="2.40.10.10">
    <property type="entry name" value="Trypsin-like serine proteases"/>
    <property type="match status" value="2"/>
</dbReference>
<keyword evidence="7" id="KW-1185">Reference proteome</keyword>
<dbReference type="SMART" id="SM00020">
    <property type="entry name" value="Tryp_SPc"/>
    <property type="match status" value="1"/>
</dbReference>
<evidence type="ECO:0000313" key="8">
    <source>
        <dbReference type="RefSeq" id="XP_032833055.1"/>
    </source>
</evidence>